<reference evidence="2 3" key="1">
    <citation type="submission" date="2015-01" db="EMBL/GenBank/DDBJ databases">
        <title>Evolution of Trichinella species and genotypes.</title>
        <authorList>
            <person name="Korhonen P.K."/>
            <person name="Edoardo P."/>
            <person name="Giuseppe L.R."/>
            <person name="Gasser R.B."/>
        </authorList>
    </citation>
    <scope>NUCLEOTIDE SEQUENCE [LARGE SCALE GENOMIC DNA]</scope>
    <source>
        <strain evidence="2">ISS417</strain>
    </source>
</reference>
<proteinExistence type="predicted"/>
<gene>
    <name evidence="2" type="ORF">T05_3765</name>
</gene>
<evidence type="ECO:0000313" key="3">
    <source>
        <dbReference type="Proteomes" id="UP000055048"/>
    </source>
</evidence>
<name>A0A0V0TIT9_9BILA</name>
<keyword evidence="1" id="KW-1133">Transmembrane helix</keyword>
<keyword evidence="3" id="KW-1185">Reference proteome</keyword>
<dbReference type="AlphaFoldDB" id="A0A0V0TIT9"/>
<dbReference type="Proteomes" id="UP000055048">
    <property type="component" value="Unassembled WGS sequence"/>
</dbReference>
<keyword evidence="1" id="KW-0472">Membrane</keyword>
<comment type="caution">
    <text evidence="2">The sequence shown here is derived from an EMBL/GenBank/DDBJ whole genome shotgun (WGS) entry which is preliminary data.</text>
</comment>
<feature type="transmembrane region" description="Helical" evidence="1">
    <location>
        <begin position="21"/>
        <end position="44"/>
    </location>
</feature>
<accession>A0A0V0TIT9</accession>
<evidence type="ECO:0000256" key="1">
    <source>
        <dbReference type="SAM" id="Phobius"/>
    </source>
</evidence>
<dbReference type="EMBL" id="JYDJ01000248">
    <property type="protein sequence ID" value="KRX38952.1"/>
    <property type="molecule type" value="Genomic_DNA"/>
</dbReference>
<evidence type="ECO:0000313" key="2">
    <source>
        <dbReference type="EMBL" id="KRX38952.1"/>
    </source>
</evidence>
<keyword evidence="1" id="KW-0812">Transmembrane</keyword>
<sequence length="83" mass="9876">MNFFNARKDHCAQSIKILNSYQVFNITSVFIYLTKAMLISWLFAKGHKFTCETFIKKCKLWFPSTREADSRFWSIANNYSFTK</sequence>
<protein>
    <submittedName>
        <fullName evidence="2">Uncharacterized protein</fullName>
    </submittedName>
</protein>
<organism evidence="2 3">
    <name type="scientific">Trichinella murrelli</name>
    <dbReference type="NCBI Taxonomy" id="144512"/>
    <lineage>
        <taxon>Eukaryota</taxon>
        <taxon>Metazoa</taxon>
        <taxon>Ecdysozoa</taxon>
        <taxon>Nematoda</taxon>
        <taxon>Enoplea</taxon>
        <taxon>Dorylaimia</taxon>
        <taxon>Trichinellida</taxon>
        <taxon>Trichinellidae</taxon>
        <taxon>Trichinella</taxon>
    </lineage>
</organism>